<dbReference type="Proteomes" id="UP000663823">
    <property type="component" value="Unassembled WGS sequence"/>
</dbReference>
<dbReference type="AlphaFoldDB" id="A0A820C0W8"/>
<reference evidence="1" key="1">
    <citation type="submission" date="2021-02" db="EMBL/GenBank/DDBJ databases">
        <authorList>
            <person name="Nowell W R."/>
        </authorList>
    </citation>
    <scope>NUCLEOTIDE SEQUENCE</scope>
</reference>
<gene>
    <name evidence="1" type="ORF">OTI717_LOCUS38583</name>
</gene>
<protein>
    <submittedName>
        <fullName evidence="1">Uncharacterized protein</fullName>
    </submittedName>
</protein>
<name>A0A820C0W8_9BILA</name>
<evidence type="ECO:0000313" key="2">
    <source>
        <dbReference type="Proteomes" id="UP000663823"/>
    </source>
</evidence>
<accession>A0A820C0W8</accession>
<evidence type="ECO:0000313" key="1">
    <source>
        <dbReference type="EMBL" id="CAF4201297.1"/>
    </source>
</evidence>
<sequence length="84" mass="9660">ASNELRTNALSSVRYAEFCLPSCHYGYNKANHTGKDLVPFLSRYMPHLQTLRLWRPDDFLFTTNFKTPQIKLITPPDFCSPPIG</sequence>
<comment type="caution">
    <text evidence="1">The sequence shown here is derived from an EMBL/GenBank/DDBJ whole genome shotgun (WGS) entry which is preliminary data.</text>
</comment>
<dbReference type="EMBL" id="CAJOAX010021434">
    <property type="protein sequence ID" value="CAF4201297.1"/>
    <property type="molecule type" value="Genomic_DNA"/>
</dbReference>
<feature type="non-terminal residue" evidence="1">
    <location>
        <position position="1"/>
    </location>
</feature>
<proteinExistence type="predicted"/>
<organism evidence="1 2">
    <name type="scientific">Rotaria sordida</name>
    <dbReference type="NCBI Taxonomy" id="392033"/>
    <lineage>
        <taxon>Eukaryota</taxon>
        <taxon>Metazoa</taxon>
        <taxon>Spiralia</taxon>
        <taxon>Gnathifera</taxon>
        <taxon>Rotifera</taxon>
        <taxon>Eurotatoria</taxon>
        <taxon>Bdelloidea</taxon>
        <taxon>Philodinida</taxon>
        <taxon>Philodinidae</taxon>
        <taxon>Rotaria</taxon>
    </lineage>
</organism>